<keyword evidence="2 4" id="KW-0732">Signal</keyword>
<gene>
    <name evidence="6" type="ORF">FZ942_19025</name>
</gene>
<evidence type="ECO:0000256" key="2">
    <source>
        <dbReference type="ARBA" id="ARBA00022729"/>
    </source>
</evidence>
<dbReference type="InterPro" id="IPR051010">
    <property type="entry name" value="BCAA_transport"/>
</dbReference>
<comment type="similarity">
    <text evidence="1">Belongs to the leucine-binding protein family.</text>
</comment>
<dbReference type="Proteomes" id="UP000324927">
    <property type="component" value="Unassembled WGS sequence"/>
</dbReference>
<dbReference type="Pfam" id="PF13458">
    <property type="entry name" value="Peripla_BP_6"/>
    <property type="match status" value="1"/>
</dbReference>
<dbReference type="SUPFAM" id="SSF53822">
    <property type="entry name" value="Periplasmic binding protein-like I"/>
    <property type="match status" value="1"/>
</dbReference>
<dbReference type="OrthoDB" id="7237299at2"/>
<dbReference type="InterPro" id="IPR028081">
    <property type="entry name" value="Leu-bd"/>
</dbReference>
<evidence type="ECO:0000313" key="7">
    <source>
        <dbReference type="Proteomes" id="UP000324927"/>
    </source>
</evidence>
<dbReference type="GO" id="GO:0006865">
    <property type="term" value="P:amino acid transport"/>
    <property type="evidence" value="ECO:0007669"/>
    <property type="project" value="UniProtKB-KW"/>
</dbReference>
<evidence type="ECO:0000256" key="4">
    <source>
        <dbReference type="SAM" id="SignalP"/>
    </source>
</evidence>
<dbReference type="PANTHER" id="PTHR30483:SF6">
    <property type="entry name" value="PERIPLASMIC BINDING PROTEIN OF ABC TRANSPORTER FOR NATURAL AMINO ACIDS"/>
    <property type="match status" value="1"/>
</dbReference>
<sequence length="404" mass="42869">MQRKALSCLAATLCMVSAMARGEVAGVRIGVLNDQSGIYADMGGKGSIEAARLAVEDFTAASAGANKGMKIEIISADHQNKADIGSAIAREWYDQKGVDLIVDIPNSSVALAVQAVAQDKGKLAIFSGASSSDLTNAKCSPNSFAWTYDTYGLAKGTAGALTRGAEDSWFFVTADYAFGQALERDAAAVVTAGKGKVIGSVRAPLDTPDYSSFLLKAQGSGAKYIGLANAGGDTITSIKQAGEFGLTDGGQTLAGLVVYLTDVHALGLSTARGLLLTASFYWDLNDETRAWSKRFHERTNRMPTMVQAGVYSGVLHYLKAVSAAGTTDAMTVAGQMRKTPVKDMMTDNAVLREDGKLARDMYLFQVKSPADSKAPWDYYKLVRRIPAGEVVRPLSESQCPLVRK</sequence>
<keyword evidence="3" id="KW-0813">Transport</keyword>
<comment type="caution">
    <text evidence="6">The sequence shown here is derived from an EMBL/GenBank/DDBJ whole genome shotgun (WGS) entry which is preliminary data.</text>
</comment>
<evidence type="ECO:0000256" key="3">
    <source>
        <dbReference type="ARBA" id="ARBA00022970"/>
    </source>
</evidence>
<feature type="chain" id="PRO_5022742798" evidence="4">
    <location>
        <begin position="21"/>
        <end position="404"/>
    </location>
</feature>
<dbReference type="InterPro" id="IPR028082">
    <property type="entry name" value="Peripla_BP_I"/>
</dbReference>
<keyword evidence="3" id="KW-0029">Amino-acid transport</keyword>
<proteinExistence type="inferred from homology"/>
<evidence type="ECO:0000313" key="6">
    <source>
        <dbReference type="EMBL" id="KAA0594899.1"/>
    </source>
</evidence>
<feature type="domain" description="Leucine-binding protein" evidence="5">
    <location>
        <begin position="27"/>
        <end position="367"/>
    </location>
</feature>
<dbReference type="Gene3D" id="3.40.50.2300">
    <property type="match status" value="2"/>
</dbReference>
<protein>
    <submittedName>
        <fullName evidence="6">ABC transporter substrate-binding protein</fullName>
    </submittedName>
</protein>
<reference evidence="6 7" key="1">
    <citation type="submission" date="2019-08" db="EMBL/GenBank/DDBJ databases">
        <authorList>
            <person name="Grouzdev D."/>
            <person name="Tikhonova E."/>
            <person name="Kravchenko I."/>
        </authorList>
    </citation>
    <scope>NUCLEOTIDE SEQUENCE [LARGE SCALE GENOMIC DNA]</scope>
    <source>
        <strain evidence="6 7">59b</strain>
    </source>
</reference>
<accession>A0A5A9GNN4</accession>
<organism evidence="6 7">
    <name type="scientific">Azospirillum lipoferum</name>
    <dbReference type="NCBI Taxonomy" id="193"/>
    <lineage>
        <taxon>Bacteria</taxon>
        <taxon>Pseudomonadati</taxon>
        <taxon>Pseudomonadota</taxon>
        <taxon>Alphaproteobacteria</taxon>
        <taxon>Rhodospirillales</taxon>
        <taxon>Azospirillaceae</taxon>
        <taxon>Azospirillum</taxon>
    </lineage>
</organism>
<evidence type="ECO:0000259" key="5">
    <source>
        <dbReference type="Pfam" id="PF13458"/>
    </source>
</evidence>
<dbReference type="CDD" id="cd06327">
    <property type="entry name" value="PBP1_SBP-like"/>
    <property type="match status" value="1"/>
</dbReference>
<dbReference type="AlphaFoldDB" id="A0A5A9GNN4"/>
<feature type="signal peptide" evidence="4">
    <location>
        <begin position="1"/>
        <end position="20"/>
    </location>
</feature>
<evidence type="ECO:0000256" key="1">
    <source>
        <dbReference type="ARBA" id="ARBA00010062"/>
    </source>
</evidence>
<keyword evidence="7" id="KW-1185">Reference proteome</keyword>
<name>A0A5A9GNN4_AZOLI</name>
<dbReference type="PANTHER" id="PTHR30483">
    <property type="entry name" value="LEUCINE-SPECIFIC-BINDING PROTEIN"/>
    <property type="match status" value="1"/>
</dbReference>
<dbReference type="EMBL" id="VTTN01000007">
    <property type="protein sequence ID" value="KAA0594899.1"/>
    <property type="molecule type" value="Genomic_DNA"/>
</dbReference>